<dbReference type="KEGG" id="enn:FRE64_12810"/>
<dbReference type="GO" id="GO:0016740">
    <property type="term" value="F:transferase activity"/>
    <property type="evidence" value="ECO:0007669"/>
    <property type="project" value="UniProtKB-KW"/>
</dbReference>
<dbReference type="AlphaFoldDB" id="A0A5B8NR38"/>
<reference evidence="2" key="1">
    <citation type="submission" date="2019-08" db="EMBL/GenBank/DDBJ databases">
        <title>Carotenoids and Carotenoid Binding Proteins in the Halophilic Cyanobacterium Euhalothece sp. ZM00.</title>
        <authorList>
            <person name="Cho S.M."/>
            <person name="Song J.Y."/>
            <person name="Park Y.-I."/>
        </authorList>
    </citation>
    <scope>NUCLEOTIDE SEQUENCE [LARGE SCALE GENOMIC DNA]</scope>
    <source>
        <strain evidence="2">Z-M001</strain>
    </source>
</reference>
<dbReference type="InterPro" id="IPR002575">
    <property type="entry name" value="Aminoglycoside_PTrfase"/>
</dbReference>
<dbReference type="InterPro" id="IPR011009">
    <property type="entry name" value="Kinase-like_dom_sf"/>
</dbReference>
<dbReference type="Proteomes" id="UP000318453">
    <property type="component" value="Chromosome"/>
</dbReference>
<proteinExistence type="predicted"/>
<dbReference type="Pfam" id="PF01636">
    <property type="entry name" value="APH"/>
    <property type="match status" value="1"/>
</dbReference>
<gene>
    <name evidence="2" type="ORF">FRE64_12810</name>
</gene>
<dbReference type="SUPFAM" id="SSF56112">
    <property type="entry name" value="Protein kinase-like (PK-like)"/>
    <property type="match status" value="1"/>
</dbReference>
<feature type="domain" description="Aminoglycoside phosphotransferase" evidence="1">
    <location>
        <begin position="123"/>
        <end position="307"/>
    </location>
</feature>
<dbReference type="OrthoDB" id="115252at2"/>
<name>A0A5B8NR38_9CHRO</name>
<evidence type="ECO:0000313" key="3">
    <source>
        <dbReference type="Proteomes" id="UP000318453"/>
    </source>
</evidence>
<keyword evidence="2" id="KW-0808">Transferase</keyword>
<evidence type="ECO:0000313" key="2">
    <source>
        <dbReference type="EMBL" id="QDZ40749.1"/>
    </source>
</evidence>
<accession>A0A5B8NR38</accession>
<sequence length="404" mass="46567">MTEPVSPLSEPLSKIPQASLGQVLQDLEKCEDASGLFDSKKRQQKSIFVDSYAVDAYRLIKICSFFSRLKNWEYYLQVIKGKYSLDQVIDYLLPIGRAKSFVDQIRISYNILAFYPREKVVCKIYYRRKGKIYAKNEVVAIRQAEKLNLFRVPKIIVDHSNDSPISDTPVVWYEQISGKTQRAGENKSIEVFEKLLSWYDAHGVELETPARFIAPFADLTEDILVSQGWSKSEAEIILTTINKIQNCQLLLPVSWIHGDMGLSNCLVTDEGEIVIIDWEWYGKNYIFLDLYSLLSYGGNDPAFNAEIAMTNLYTKWFKDKFPEEENTMSLDLQLRLQQFIVENLQTWVGLKNTDLPLRLKNLKTHLLNQQVTEKITEEQAQELLATYQEKVIADAKKICNALSE</sequence>
<keyword evidence="3" id="KW-1185">Reference proteome</keyword>
<organism evidence="2 3">
    <name type="scientific">Euhalothece natronophila Z-M001</name>
    <dbReference type="NCBI Taxonomy" id="522448"/>
    <lineage>
        <taxon>Bacteria</taxon>
        <taxon>Bacillati</taxon>
        <taxon>Cyanobacteriota</taxon>
        <taxon>Cyanophyceae</taxon>
        <taxon>Oscillatoriophycideae</taxon>
        <taxon>Chroococcales</taxon>
        <taxon>Halothecacae</taxon>
        <taxon>Halothece cluster</taxon>
        <taxon>Euhalothece</taxon>
    </lineage>
</organism>
<dbReference type="RefSeq" id="WP_146296589.1">
    <property type="nucleotide sequence ID" value="NZ_CP042326.1"/>
</dbReference>
<dbReference type="Gene3D" id="3.90.1200.10">
    <property type="match status" value="1"/>
</dbReference>
<dbReference type="EMBL" id="CP042326">
    <property type="protein sequence ID" value="QDZ40749.1"/>
    <property type="molecule type" value="Genomic_DNA"/>
</dbReference>
<evidence type="ECO:0000259" key="1">
    <source>
        <dbReference type="Pfam" id="PF01636"/>
    </source>
</evidence>
<protein>
    <submittedName>
        <fullName evidence="2">Phosphotransferase</fullName>
    </submittedName>
</protein>